<dbReference type="Gene3D" id="3.20.20.210">
    <property type="match status" value="1"/>
</dbReference>
<name>A0A3A4P250_ABYX5</name>
<dbReference type="InterPro" id="IPR038071">
    <property type="entry name" value="UROD/MetE-like_sf"/>
</dbReference>
<dbReference type="EMBL" id="QZKU01000003">
    <property type="protein sequence ID" value="RJP26818.1"/>
    <property type="molecule type" value="Genomic_DNA"/>
</dbReference>
<dbReference type="InterPro" id="IPR052024">
    <property type="entry name" value="Methanogen_methyltrans"/>
</dbReference>
<dbReference type="Pfam" id="PF01208">
    <property type="entry name" value="URO-D"/>
    <property type="match status" value="1"/>
</dbReference>
<dbReference type="PANTHER" id="PTHR47099">
    <property type="entry name" value="METHYLCOBAMIDE:COM METHYLTRANSFERASE MTBA"/>
    <property type="match status" value="1"/>
</dbReference>
<gene>
    <name evidence="2" type="ORF">C4520_00185</name>
</gene>
<dbReference type="PANTHER" id="PTHR47099:SF1">
    <property type="entry name" value="METHYLCOBAMIDE:COM METHYLTRANSFERASE MTBA"/>
    <property type="match status" value="1"/>
</dbReference>
<dbReference type="GO" id="GO:0006779">
    <property type="term" value="P:porphyrin-containing compound biosynthetic process"/>
    <property type="evidence" value="ECO:0007669"/>
    <property type="project" value="InterPro"/>
</dbReference>
<dbReference type="Proteomes" id="UP000265882">
    <property type="component" value="Unassembled WGS sequence"/>
</dbReference>
<organism evidence="2 3">
    <name type="scientific">Abyssobacteria bacterium (strain SURF_5)</name>
    <dbReference type="NCBI Taxonomy" id="2093360"/>
    <lineage>
        <taxon>Bacteria</taxon>
        <taxon>Pseudomonadati</taxon>
        <taxon>Candidatus Hydrogenedentota</taxon>
        <taxon>Candidatus Abyssobacteria</taxon>
    </lineage>
</organism>
<reference evidence="2 3" key="1">
    <citation type="journal article" date="2017" name="ISME J.">
        <title>Energy and carbon metabolisms in a deep terrestrial subsurface fluid microbial community.</title>
        <authorList>
            <person name="Momper L."/>
            <person name="Jungbluth S.P."/>
            <person name="Lee M.D."/>
            <person name="Amend J.P."/>
        </authorList>
    </citation>
    <scope>NUCLEOTIDE SEQUENCE [LARGE SCALE GENOMIC DNA]</scope>
    <source>
        <strain evidence="2">SURF_5</strain>
    </source>
</reference>
<evidence type="ECO:0000313" key="3">
    <source>
        <dbReference type="Proteomes" id="UP000265882"/>
    </source>
</evidence>
<accession>A0A3A4P250</accession>
<dbReference type="AlphaFoldDB" id="A0A3A4P250"/>
<dbReference type="GO" id="GO:0004853">
    <property type="term" value="F:uroporphyrinogen decarboxylase activity"/>
    <property type="evidence" value="ECO:0007669"/>
    <property type="project" value="InterPro"/>
</dbReference>
<protein>
    <recommendedName>
        <fullName evidence="1">Uroporphyrinogen decarboxylase (URO-D) domain-containing protein</fullName>
    </recommendedName>
</protein>
<sequence length="353" mass="38723">MIDPLTNAMRMYQAFSGQAPDQVPVFLPIESGFMAEYGAVAQREYHNDPVKMLEAQAKVQLRFNGLSPLYTDFGVVTEAAAFCEVYWPEDDSPWAKPALASIDEVEDLEVPDVGRDGLFPRILEYFEMMNHLAVQRGLQVGIGNSRGPVGFGSLRGPIVLAALIRGISEFMIDMYDHPAKCHRLLEIATETLLAYLAMQKKALGQLAAVFLCDDISGLLSPALFREFFLPYTRRIFQEHADSLTIYHCDSAMHNLTDLAPETGAKAFHMGFMHDLATLKKQIGNRICLVGNVAPVAVLMRADSNVVLEESRRCIEAAAAGGGFVLSSGGVIDRGTPAENIDALVKATEQFGVY</sequence>
<proteinExistence type="predicted"/>
<dbReference type="CDD" id="cd03465">
    <property type="entry name" value="URO-D_like"/>
    <property type="match status" value="1"/>
</dbReference>
<comment type="caution">
    <text evidence="2">The sequence shown here is derived from an EMBL/GenBank/DDBJ whole genome shotgun (WGS) entry which is preliminary data.</text>
</comment>
<dbReference type="InterPro" id="IPR000257">
    <property type="entry name" value="Uroporphyrinogen_deCOase"/>
</dbReference>
<evidence type="ECO:0000313" key="2">
    <source>
        <dbReference type="EMBL" id="RJP26818.1"/>
    </source>
</evidence>
<dbReference type="SUPFAM" id="SSF51726">
    <property type="entry name" value="UROD/MetE-like"/>
    <property type="match status" value="1"/>
</dbReference>
<evidence type="ECO:0000259" key="1">
    <source>
        <dbReference type="Pfam" id="PF01208"/>
    </source>
</evidence>
<feature type="domain" description="Uroporphyrinogen decarboxylase (URO-D)" evidence="1">
    <location>
        <begin position="9"/>
        <end position="349"/>
    </location>
</feature>